<evidence type="ECO:0000256" key="5">
    <source>
        <dbReference type="ARBA" id="ARBA00022824"/>
    </source>
</evidence>
<keyword evidence="5 10" id="KW-0256">Endoplasmic reticulum</keyword>
<evidence type="ECO:0000313" key="12">
    <source>
        <dbReference type="Proteomes" id="UP000567179"/>
    </source>
</evidence>
<evidence type="ECO:0000256" key="2">
    <source>
        <dbReference type="ARBA" id="ARBA00004922"/>
    </source>
</evidence>
<feature type="transmembrane region" description="Helical" evidence="10">
    <location>
        <begin position="472"/>
        <end position="491"/>
    </location>
</feature>
<feature type="transmembrane region" description="Helical" evidence="10">
    <location>
        <begin position="203"/>
        <end position="222"/>
    </location>
</feature>
<dbReference type="PANTHER" id="PTHR13117:SF5">
    <property type="entry name" value="PROTEIN RFT1 HOMOLOG"/>
    <property type="match status" value="1"/>
</dbReference>
<comment type="similarity">
    <text evidence="3 10">Belongs to the RFT1 family.</text>
</comment>
<name>A0A8H5B4R0_9AGAR</name>
<reference evidence="11 12" key="1">
    <citation type="journal article" date="2020" name="ISME J.">
        <title>Uncovering the hidden diversity of litter-decomposition mechanisms in mushroom-forming fungi.</title>
        <authorList>
            <person name="Floudas D."/>
            <person name="Bentzer J."/>
            <person name="Ahren D."/>
            <person name="Johansson T."/>
            <person name="Persson P."/>
            <person name="Tunlid A."/>
        </authorList>
    </citation>
    <scope>NUCLEOTIDE SEQUENCE [LARGE SCALE GENOMIC DNA]</scope>
    <source>
        <strain evidence="11 12">CBS 101986</strain>
    </source>
</reference>
<keyword evidence="12" id="KW-1185">Reference proteome</keyword>
<comment type="subcellular location">
    <subcellularLocation>
        <location evidence="1 10">Endoplasmic reticulum membrane</location>
        <topology evidence="1 10">Multi-pass membrane protein</topology>
    </subcellularLocation>
</comment>
<feature type="transmembrane region" description="Helical" evidence="10">
    <location>
        <begin position="407"/>
        <end position="426"/>
    </location>
</feature>
<keyword evidence="7 10" id="KW-0472">Membrane</keyword>
<dbReference type="Pfam" id="PF04506">
    <property type="entry name" value="Rft-1"/>
    <property type="match status" value="1"/>
</dbReference>
<feature type="transmembrane region" description="Helical" evidence="10">
    <location>
        <begin position="511"/>
        <end position="533"/>
    </location>
</feature>
<evidence type="ECO:0000256" key="8">
    <source>
        <dbReference type="ARBA" id="ARBA00044793"/>
    </source>
</evidence>
<feature type="transmembrane region" description="Helical" evidence="10">
    <location>
        <begin position="100"/>
        <end position="119"/>
    </location>
</feature>
<evidence type="ECO:0000256" key="10">
    <source>
        <dbReference type="RuleBase" id="RU365067"/>
    </source>
</evidence>
<evidence type="ECO:0000313" key="11">
    <source>
        <dbReference type="EMBL" id="KAF5316487.1"/>
    </source>
</evidence>
<keyword evidence="4 10" id="KW-0812">Transmembrane</keyword>
<dbReference type="OrthoDB" id="9979195at2759"/>
<feature type="transmembrane region" description="Helical" evidence="10">
    <location>
        <begin position="371"/>
        <end position="395"/>
    </location>
</feature>
<organism evidence="11 12">
    <name type="scientific">Psilocybe cf. subviscida</name>
    <dbReference type="NCBI Taxonomy" id="2480587"/>
    <lineage>
        <taxon>Eukaryota</taxon>
        <taxon>Fungi</taxon>
        <taxon>Dikarya</taxon>
        <taxon>Basidiomycota</taxon>
        <taxon>Agaricomycotina</taxon>
        <taxon>Agaricomycetes</taxon>
        <taxon>Agaricomycetidae</taxon>
        <taxon>Agaricales</taxon>
        <taxon>Agaricineae</taxon>
        <taxon>Strophariaceae</taxon>
        <taxon>Psilocybe</taxon>
    </lineage>
</organism>
<evidence type="ECO:0000256" key="6">
    <source>
        <dbReference type="ARBA" id="ARBA00022989"/>
    </source>
</evidence>
<dbReference type="EMBL" id="JAACJJ010000042">
    <property type="protein sequence ID" value="KAF5316487.1"/>
    <property type="molecule type" value="Genomic_DNA"/>
</dbReference>
<dbReference type="Proteomes" id="UP000567179">
    <property type="component" value="Unassembled WGS sequence"/>
</dbReference>
<evidence type="ECO:0000256" key="9">
    <source>
        <dbReference type="ARBA" id="ARBA00045912"/>
    </source>
</evidence>
<dbReference type="AlphaFoldDB" id="A0A8H5B4R0"/>
<feature type="transmembrane region" description="Helical" evidence="10">
    <location>
        <begin position="339"/>
        <end position="359"/>
    </location>
</feature>
<evidence type="ECO:0000256" key="4">
    <source>
        <dbReference type="ARBA" id="ARBA00022692"/>
    </source>
</evidence>
<protein>
    <recommendedName>
        <fullName evidence="8 10">Man(5)GlcNAc(2)-PP-dolichol translocation protein RFT1</fullName>
    </recommendedName>
</protein>
<proteinExistence type="inferred from homology"/>
<sequence length="548" mass="58737">MSSSSGGATGSGLLSASVSSASSLMALQLFSRLFTFALNQALFRLASPTAFGAAAIQLELLLSTILFLSREGVRNALLRAPQFANSKSENSNAQTRRRNLAFLPLLLGIPLALAASAGYGQLAGHEIKAQPRFELTVAIYALAAVAELCSEPLYNVAMGELQTGVRVRAEGLGITAKSIAAFAVLYFGSADLALVGFALGQFMYSLVMLAAYVAYLGFAPLWPKRISTSRGLLTQVDQDTLHLSFTMTLQSLVKHVLTEGDKVVLSWFSPLRDQGGYAIAVNYGSLIARIVFQPIEETLRVFFSRTLSKSSAAADEGRTAAMHQAANTLRGLLSAQTSLSLILITFGAPYLPIVLPILLPPQYMSTSAPQVLGAWLFYIPVLAVNGALEAFLSSVASSKDLNKQSRWMIAFSMVYILSAIGLYRAGFGDASLVYANIINLSVRIAYCLLFVQRYFASHLSGSSLALRQMLPSLYLIIACSASAALVILNTRRGNLDRVVVRLGRRALLQPAVLGHVALGGGLALLCTLVWWTTSGRYLAPSIRKSKSD</sequence>
<feature type="transmembrane region" description="Helical" evidence="10">
    <location>
        <begin position="178"/>
        <end position="197"/>
    </location>
</feature>
<keyword evidence="6 10" id="KW-1133">Transmembrane helix</keyword>
<dbReference type="InterPro" id="IPR007594">
    <property type="entry name" value="RFT1"/>
</dbReference>
<feature type="transmembrane region" description="Helical" evidence="10">
    <location>
        <begin position="50"/>
        <end position="69"/>
    </location>
</feature>
<gene>
    <name evidence="11" type="ORF">D9619_006101</name>
</gene>
<comment type="function">
    <text evidence="9 10">Intramembrane glycolipid transporter that operates in the biosynthetic pathway of dolichol-linked oligosaccharides, the glycan precursors employed in protein asparagine (N)-glycosylation. The sequential addition of sugars to dolichol pyrophosphate produces dolichol-linked oligosaccharides containing fourteen sugars, including two GlcNAcs, nine mannoses and three glucoses. Once assembled, the oligosaccharide is transferred from the lipid to nascent proteins by oligosaccharyltransferases. The assembly of dolichol-linked oligosaccharides begins on the cytosolic side of the endoplasmic reticulum membrane and finishes in its lumen. RFT1 could mediate the translocation of the cytosolically oriented intermediate DolPP-GlcNAc2Man5, produced by ALG11, into the ER lumen where dolichol-linked oligosaccharides assembly continues. However, the intramembrane lipid transporter activity could not be confirmed in vitro.</text>
</comment>
<dbReference type="GO" id="GO:0006488">
    <property type="term" value="P:dolichol-linked oligosaccharide biosynthetic process"/>
    <property type="evidence" value="ECO:0007669"/>
    <property type="project" value="InterPro"/>
</dbReference>
<evidence type="ECO:0000256" key="7">
    <source>
        <dbReference type="ARBA" id="ARBA00023136"/>
    </source>
</evidence>
<accession>A0A8H5B4R0</accession>
<evidence type="ECO:0000256" key="3">
    <source>
        <dbReference type="ARBA" id="ARBA00010288"/>
    </source>
</evidence>
<dbReference type="GO" id="GO:0005789">
    <property type="term" value="C:endoplasmic reticulum membrane"/>
    <property type="evidence" value="ECO:0007669"/>
    <property type="project" value="UniProtKB-SubCell"/>
</dbReference>
<comment type="caution">
    <text evidence="11">The sequence shown here is derived from an EMBL/GenBank/DDBJ whole genome shotgun (WGS) entry which is preliminary data.</text>
</comment>
<evidence type="ECO:0000256" key="1">
    <source>
        <dbReference type="ARBA" id="ARBA00004477"/>
    </source>
</evidence>
<feature type="transmembrane region" description="Helical" evidence="10">
    <location>
        <begin position="139"/>
        <end position="157"/>
    </location>
</feature>
<dbReference type="GO" id="GO:0034203">
    <property type="term" value="P:glycolipid translocation"/>
    <property type="evidence" value="ECO:0007669"/>
    <property type="project" value="TreeGrafter"/>
</dbReference>
<comment type="pathway">
    <text evidence="2">Protein modification; protein glycosylation.</text>
</comment>
<dbReference type="PANTHER" id="PTHR13117">
    <property type="entry name" value="ENDOPLASMIC RETICULUM MULTISPAN TRANSMEMBRANE PROTEIN-RELATED"/>
    <property type="match status" value="1"/>
</dbReference>
<keyword evidence="10" id="KW-0813">Transport</keyword>